<keyword evidence="4 5" id="KW-0472">Membrane</keyword>
<feature type="transmembrane region" description="Helical" evidence="5">
    <location>
        <begin position="281"/>
        <end position="300"/>
    </location>
</feature>
<name>A0A2C5X9N7_9PEZI</name>
<dbReference type="Proteomes" id="UP000222788">
    <property type="component" value="Unassembled WGS sequence"/>
</dbReference>
<evidence type="ECO:0000313" key="7">
    <source>
        <dbReference type="EMBL" id="PHH54216.1"/>
    </source>
</evidence>
<dbReference type="PANTHER" id="PTHR23427">
    <property type="entry name" value="SURFEIT LOCUS PROTEIN"/>
    <property type="match status" value="1"/>
</dbReference>
<feature type="transmembrane region" description="Helical" evidence="5">
    <location>
        <begin position="73"/>
        <end position="91"/>
    </location>
</feature>
<evidence type="ECO:0000256" key="3">
    <source>
        <dbReference type="ARBA" id="ARBA00022989"/>
    </source>
</evidence>
<organism evidence="7 8">
    <name type="scientific">Ceratocystis fimbriata CBS 114723</name>
    <dbReference type="NCBI Taxonomy" id="1035309"/>
    <lineage>
        <taxon>Eukaryota</taxon>
        <taxon>Fungi</taxon>
        <taxon>Dikarya</taxon>
        <taxon>Ascomycota</taxon>
        <taxon>Pezizomycotina</taxon>
        <taxon>Sordariomycetes</taxon>
        <taxon>Hypocreomycetidae</taxon>
        <taxon>Microascales</taxon>
        <taxon>Ceratocystidaceae</taxon>
        <taxon>Ceratocystis</taxon>
    </lineage>
</organism>
<dbReference type="GO" id="GO:0033617">
    <property type="term" value="P:mitochondrial respiratory chain complex IV assembly"/>
    <property type="evidence" value="ECO:0007669"/>
    <property type="project" value="TreeGrafter"/>
</dbReference>
<proteinExistence type="inferred from homology"/>
<reference evidence="7 8" key="1">
    <citation type="journal article" date="2013" name="Fungal Biol.">
        <title>Analysis of microsatellite markers in the genome of the plant pathogen Ceratocystis fimbriata.</title>
        <authorList>
            <person name="Simpson M.C."/>
            <person name="Wilken P.M."/>
            <person name="Coetzee M.P."/>
            <person name="Wingfield M.J."/>
            <person name="Wingfield B.D."/>
        </authorList>
    </citation>
    <scope>NUCLEOTIDE SEQUENCE [LARGE SCALE GENOMIC DNA]</scope>
    <source>
        <strain evidence="7 8">CBS 114723</strain>
    </source>
</reference>
<keyword evidence="8" id="KW-1185">Reference proteome</keyword>
<keyword evidence="3 5" id="KW-1133">Transmembrane helix</keyword>
<dbReference type="PROSITE" id="PS50895">
    <property type="entry name" value="SURF1"/>
    <property type="match status" value="1"/>
</dbReference>
<dbReference type="OrthoDB" id="10040024at2759"/>
<keyword evidence="5" id="KW-0496">Mitochondrion</keyword>
<evidence type="ECO:0000256" key="5">
    <source>
        <dbReference type="RuleBase" id="RU363076"/>
    </source>
</evidence>
<gene>
    <name evidence="7" type="primary">shy1</name>
    <name evidence="7" type="ORF">CFIMG_003192RA</name>
</gene>
<dbReference type="InterPro" id="IPR045214">
    <property type="entry name" value="Surf1/Surf4"/>
</dbReference>
<dbReference type="EMBL" id="APWK03000030">
    <property type="protein sequence ID" value="PHH54216.1"/>
    <property type="molecule type" value="Genomic_DNA"/>
</dbReference>
<comment type="similarity">
    <text evidence="5">Belongs to the SURF1 family.</text>
</comment>
<dbReference type="STRING" id="1035309.A0A2C5X9N7"/>
<accession>A0A2C5X9N7</accession>
<evidence type="ECO:0000256" key="1">
    <source>
        <dbReference type="ARBA" id="ARBA00004370"/>
    </source>
</evidence>
<dbReference type="PANTHER" id="PTHR23427:SF2">
    <property type="entry name" value="SURFEIT LOCUS PROTEIN 1"/>
    <property type="match status" value="1"/>
</dbReference>
<dbReference type="InterPro" id="IPR002994">
    <property type="entry name" value="Surf1/Shy1"/>
</dbReference>
<comment type="function">
    <text evidence="5">Probably involved in the biogenesis of the COX complex.</text>
</comment>
<dbReference type="Pfam" id="PF02104">
    <property type="entry name" value="SURF1"/>
    <property type="match status" value="1"/>
</dbReference>
<dbReference type="CDD" id="cd06662">
    <property type="entry name" value="SURF1"/>
    <property type="match status" value="1"/>
</dbReference>
<keyword evidence="2 5" id="KW-0812">Transmembrane</keyword>
<keyword evidence="5" id="KW-0999">Mitochondrion inner membrane</keyword>
<protein>
    <recommendedName>
        <fullName evidence="5">SURF1-like protein</fullName>
    </recommendedName>
</protein>
<evidence type="ECO:0000313" key="8">
    <source>
        <dbReference type="Proteomes" id="UP000222788"/>
    </source>
</evidence>
<evidence type="ECO:0000256" key="2">
    <source>
        <dbReference type="ARBA" id="ARBA00022692"/>
    </source>
</evidence>
<reference evidence="7 8" key="2">
    <citation type="journal article" date="2013" name="IMA Fungus">
        <title>IMA Genome-F 1: Ceratocystis fimbriata: Draft nuclear genome sequence for the plant pathogen, Ceratocystis fimbriata.</title>
        <authorList>
            <person name="Wilken P.M."/>
            <person name="Steenkamp E.T."/>
            <person name="Wingfield M.J."/>
            <person name="de Beer Z.W."/>
            <person name="Wingfield B.D."/>
        </authorList>
    </citation>
    <scope>NUCLEOTIDE SEQUENCE [LARGE SCALE GENOMIC DNA]</scope>
    <source>
        <strain evidence="7 8">CBS 114723</strain>
    </source>
</reference>
<evidence type="ECO:0000256" key="4">
    <source>
        <dbReference type="ARBA" id="ARBA00023136"/>
    </source>
</evidence>
<dbReference type="AlphaFoldDB" id="A0A2C5X9N7"/>
<sequence length="318" mass="36707">MSSSITPFRMLRQLAQQQPRRTTLRCQFPARRSPFSTSRIRASEKPQPADQPGFESLVDRSPTMVRTGQKHGIGLYFLAIIPFTAFCLGTWQVQRLGWKSDLIAKLEDRLLRPPLPLPLHVDPEAVTEFDFRRVYAKGRFRHDQEMLVGPRMRDGQQGYMVVTPLEREGENSTVLVNRGWIPHAKRDKKSRPDSLVGGEVVVEGLLREPWKKNTFTPENRPDRWEFYFPDVKQMAGLVGSQPVWIESTLIPDYLTFTDYENRGIPIGRAPEVNLRNTHAQYIVTWYSLAIATTIMLYMVAKKPVSSTAQRRVKMTHQW</sequence>
<feature type="region of interest" description="Disordered" evidence="6">
    <location>
        <begin position="32"/>
        <end position="57"/>
    </location>
</feature>
<dbReference type="GO" id="GO:0005743">
    <property type="term" value="C:mitochondrial inner membrane"/>
    <property type="evidence" value="ECO:0007669"/>
    <property type="project" value="UniProtKB-SubCell"/>
</dbReference>
<comment type="caution">
    <text evidence="7">The sequence shown here is derived from an EMBL/GenBank/DDBJ whole genome shotgun (WGS) entry which is preliminary data.</text>
</comment>
<evidence type="ECO:0000256" key="6">
    <source>
        <dbReference type="SAM" id="MobiDB-lite"/>
    </source>
</evidence>
<comment type="subcellular location">
    <subcellularLocation>
        <location evidence="1">Membrane</location>
    </subcellularLocation>
    <subcellularLocation>
        <location evidence="5">Mitochondrion inner membrane</location>
        <topology evidence="5">Multi-pass membrane protein</topology>
    </subcellularLocation>
</comment>